<comment type="caution">
    <text evidence="1">The sequence shown here is derived from an EMBL/GenBank/DDBJ whole genome shotgun (WGS) entry which is preliminary data.</text>
</comment>
<accession>A0A8J2XN26</accession>
<dbReference type="Proteomes" id="UP000619743">
    <property type="component" value="Unassembled WGS sequence"/>
</dbReference>
<name>A0A8J2XN26_9GAMM</name>
<organism evidence="1 2">
    <name type="scientific">Neiella marina</name>
    <dbReference type="NCBI Taxonomy" id="508461"/>
    <lineage>
        <taxon>Bacteria</taxon>
        <taxon>Pseudomonadati</taxon>
        <taxon>Pseudomonadota</taxon>
        <taxon>Gammaproteobacteria</taxon>
        <taxon>Alteromonadales</taxon>
        <taxon>Echinimonadaceae</taxon>
        <taxon>Neiella</taxon>
    </lineage>
</organism>
<sequence>MHGNYYNKFAIVFLFASFASIHAVSLTAKMKMLGISWLAIAQASQLVPGGFVATEKWDALQWSWSTEIKAWG</sequence>
<protein>
    <submittedName>
        <fullName evidence="1">Uncharacterized protein</fullName>
    </submittedName>
</protein>
<reference evidence="2" key="1">
    <citation type="journal article" date="2019" name="Int. J. Syst. Evol. Microbiol.">
        <title>The Global Catalogue of Microorganisms (GCM) 10K type strain sequencing project: providing services to taxonomists for standard genome sequencing and annotation.</title>
        <authorList>
            <consortium name="The Broad Institute Genomics Platform"/>
            <consortium name="The Broad Institute Genome Sequencing Center for Infectious Disease"/>
            <person name="Wu L."/>
            <person name="Ma J."/>
        </authorList>
    </citation>
    <scope>NUCLEOTIDE SEQUENCE [LARGE SCALE GENOMIC DNA]</scope>
    <source>
        <strain evidence="2">CGMCC 1.10130</strain>
    </source>
</reference>
<gene>
    <name evidence="1" type="ORF">GCM10011369_07810</name>
</gene>
<proteinExistence type="predicted"/>
<evidence type="ECO:0000313" key="2">
    <source>
        <dbReference type="Proteomes" id="UP000619743"/>
    </source>
</evidence>
<keyword evidence="2" id="KW-1185">Reference proteome</keyword>
<dbReference type="AlphaFoldDB" id="A0A8J2XN26"/>
<dbReference type="EMBL" id="BMDX01000003">
    <property type="protein sequence ID" value="GGA68601.1"/>
    <property type="molecule type" value="Genomic_DNA"/>
</dbReference>
<evidence type="ECO:0000313" key="1">
    <source>
        <dbReference type="EMBL" id="GGA68601.1"/>
    </source>
</evidence>